<reference evidence="1 2" key="1">
    <citation type="submission" date="2024-10" db="EMBL/GenBank/DDBJ databases">
        <title>Updated reference genomes for cyclostephanoid diatoms.</title>
        <authorList>
            <person name="Roberts W.R."/>
            <person name="Alverson A.J."/>
        </authorList>
    </citation>
    <scope>NUCLEOTIDE SEQUENCE [LARGE SCALE GENOMIC DNA]</scope>
    <source>
        <strain evidence="1 2">AJA228-03</strain>
    </source>
</reference>
<dbReference type="EMBL" id="JALLPB020000784">
    <property type="protein sequence ID" value="KAL3806556.1"/>
    <property type="molecule type" value="Genomic_DNA"/>
</dbReference>
<accession>A0ABD3R5W6</accession>
<name>A0ABD3R5W6_9STRA</name>
<dbReference type="AlphaFoldDB" id="A0ABD3R5W6"/>
<comment type="caution">
    <text evidence="1">The sequence shown here is derived from an EMBL/GenBank/DDBJ whole genome shotgun (WGS) entry which is preliminary data.</text>
</comment>
<keyword evidence="2" id="KW-1185">Reference proteome</keyword>
<sequence length="70" mass="7506">MSTFVRDNVNPIKKLECSMLILASAVHGVPARGLIGDAYELQRLGGLLPSLLQAAENKDVVTDKIEAQEG</sequence>
<evidence type="ECO:0000313" key="2">
    <source>
        <dbReference type="Proteomes" id="UP001530377"/>
    </source>
</evidence>
<dbReference type="Proteomes" id="UP001530377">
    <property type="component" value="Unassembled WGS sequence"/>
</dbReference>
<protein>
    <submittedName>
        <fullName evidence="1">Uncharacterized protein</fullName>
    </submittedName>
</protein>
<organism evidence="1 2">
    <name type="scientific">Cyclostephanos tholiformis</name>
    <dbReference type="NCBI Taxonomy" id="382380"/>
    <lineage>
        <taxon>Eukaryota</taxon>
        <taxon>Sar</taxon>
        <taxon>Stramenopiles</taxon>
        <taxon>Ochrophyta</taxon>
        <taxon>Bacillariophyta</taxon>
        <taxon>Coscinodiscophyceae</taxon>
        <taxon>Thalassiosirophycidae</taxon>
        <taxon>Stephanodiscales</taxon>
        <taxon>Stephanodiscaceae</taxon>
        <taxon>Cyclostephanos</taxon>
    </lineage>
</organism>
<gene>
    <name evidence="1" type="ORF">ACHAXA_009862</name>
</gene>
<evidence type="ECO:0000313" key="1">
    <source>
        <dbReference type="EMBL" id="KAL3806556.1"/>
    </source>
</evidence>
<proteinExistence type="predicted"/>